<dbReference type="Pfam" id="PF10324">
    <property type="entry name" value="7TM_GPCR_Srw"/>
    <property type="match status" value="1"/>
</dbReference>
<proteinExistence type="predicted"/>
<name>A0AA88YUM9_PINIB</name>
<dbReference type="PANTHER" id="PTHR47023">
    <property type="entry name" value="SEX PEPTIDE RECEPTOR"/>
    <property type="match status" value="1"/>
</dbReference>
<dbReference type="InterPro" id="IPR019427">
    <property type="entry name" value="7TM_GPCR_serpentine_rcpt_Srw"/>
</dbReference>
<evidence type="ECO:0000256" key="2">
    <source>
        <dbReference type="ARBA" id="ARBA00022692"/>
    </source>
</evidence>
<dbReference type="PANTHER" id="PTHR47023:SF1">
    <property type="entry name" value="SEX PEPTIDE RECEPTOR"/>
    <property type="match status" value="1"/>
</dbReference>
<gene>
    <name evidence="7" type="ORF">FSP39_008798</name>
</gene>
<reference evidence="7" key="1">
    <citation type="submission" date="2019-08" db="EMBL/GenBank/DDBJ databases">
        <title>The improved chromosome-level genome for the pearl oyster Pinctada fucata martensii using PacBio sequencing and Hi-C.</title>
        <authorList>
            <person name="Zheng Z."/>
        </authorList>
    </citation>
    <scope>NUCLEOTIDE SEQUENCE</scope>
    <source>
        <strain evidence="7">ZZ-2019</strain>
        <tissue evidence="7">Adductor muscle</tissue>
    </source>
</reference>
<feature type="transmembrane region" description="Helical" evidence="5">
    <location>
        <begin position="352"/>
        <end position="372"/>
    </location>
</feature>
<organism evidence="7 8">
    <name type="scientific">Pinctada imbricata</name>
    <name type="common">Atlantic pearl-oyster</name>
    <name type="synonym">Pinctada martensii</name>
    <dbReference type="NCBI Taxonomy" id="66713"/>
    <lineage>
        <taxon>Eukaryota</taxon>
        <taxon>Metazoa</taxon>
        <taxon>Spiralia</taxon>
        <taxon>Lophotrochozoa</taxon>
        <taxon>Mollusca</taxon>
        <taxon>Bivalvia</taxon>
        <taxon>Autobranchia</taxon>
        <taxon>Pteriomorphia</taxon>
        <taxon>Pterioida</taxon>
        <taxon>Pterioidea</taxon>
        <taxon>Pteriidae</taxon>
        <taxon>Pinctada</taxon>
    </lineage>
</organism>
<keyword evidence="8" id="KW-1185">Reference proteome</keyword>
<dbReference type="CDD" id="cd14978">
    <property type="entry name" value="7tmA_FMRFamide_R-like"/>
    <property type="match status" value="1"/>
</dbReference>
<evidence type="ECO:0000256" key="5">
    <source>
        <dbReference type="SAM" id="Phobius"/>
    </source>
</evidence>
<evidence type="ECO:0000313" key="8">
    <source>
        <dbReference type="Proteomes" id="UP001186944"/>
    </source>
</evidence>
<dbReference type="PROSITE" id="PS50262">
    <property type="entry name" value="G_PROTEIN_RECEP_F1_2"/>
    <property type="match status" value="1"/>
</dbReference>
<dbReference type="AlphaFoldDB" id="A0AA88YUM9"/>
<dbReference type="EMBL" id="VSWD01000003">
    <property type="protein sequence ID" value="KAK3105930.1"/>
    <property type="molecule type" value="Genomic_DNA"/>
</dbReference>
<accession>A0AA88YUM9</accession>
<dbReference type="GO" id="GO:0016020">
    <property type="term" value="C:membrane"/>
    <property type="evidence" value="ECO:0007669"/>
    <property type="project" value="UniProtKB-SubCell"/>
</dbReference>
<evidence type="ECO:0000313" key="7">
    <source>
        <dbReference type="EMBL" id="KAK3105930.1"/>
    </source>
</evidence>
<comment type="caution">
    <text evidence="7">The sequence shown here is derived from an EMBL/GenBank/DDBJ whole genome shotgun (WGS) entry which is preliminary data.</text>
</comment>
<protein>
    <recommendedName>
        <fullName evidence="6">G-protein coupled receptors family 1 profile domain-containing protein</fullName>
    </recommendedName>
</protein>
<dbReference type="Proteomes" id="UP001186944">
    <property type="component" value="Unassembled WGS sequence"/>
</dbReference>
<keyword evidence="2 5" id="KW-0812">Transmembrane</keyword>
<evidence type="ECO:0000256" key="3">
    <source>
        <dbReference type="ARBA" id="ARBA00022989"/>
    </source>
</evidence>
<evidence type="ECO:0000259" key="6">
    <source>
        <dbReference type="PROSITE" id="PS50262"/>
    </source>
</evidence>
<dbReference type="SUPFAM" id="SSF81321">
    <property type="entry name" value="Family A G protein-coupled receptor-like"/>
    <property type="match status" value="1"/>
</dbReference>
<evidence type="ECO:0000256" key="4">
    <source>
        <dbReference type="ARBA" id="ARBA00023136"/>
    </source>
</evidence>
<feature type="transmembrane region" description="Helical" evidence="5">
    <location>
        <begin position="188"/>
        <end position="206"/>
    </location>
</feature>
<feature type="transmembrane region" description="Helical" evidence="5">
    <location>
        <begin position="252"/>
        <end position="279"/>
    </location>
</feature>
<keyword evidence="3 5" id="KW-1133">Transmembrane helix</keyword>
<evidence type="ECO:0000256" key="1">
    <source>
        <dbReference type="ARBA" id="ARBA00004370"/>
    </source>
</evidence>
<feature type="domain" description="G-protein coupled receptors family 1 profile" evidence="6">
    <location>
        <begin position="84"/>
        <end position="371"/>
    </location>
</feature>
<dbReference type="GO" id="GO:0008528">
    <property type="term" value="F:G protein-coupled peptide receptor activity"/>
    <property type="evidence" value="ECO:0007669"/>
    <property type="project" value="InterPro"/>
</dbReference>
<dbReference type="InterPro" id="IPR053071">
    <property type="entry name" value="GPCR1-related_rcpt"/>
</dbReference>
<dbReference type="Gene3D" id="1.20.1070.10">
    <property type="entry name" value="Rhodopsin 7-helix transmembrane proteins"/>
    <property type="match status" value="1"/>
</dbReference>
<dbReference type="InterPro" id="IPR017452">
    <property type="entry name" value="GPCR_Rhodpsn_7TM"/>
</dbReference>
<feature type="transmembrane region" description="Helical" evidence="5">
    <location>
        <begin position="306"/>
        <end position="332"/>
    </location>
</feature>
<comment type="subcellular location">
    <subcellularLocation>
        <location evidence="1">Membrane</location>
    </subcellularLocation>
</comment>
<keyword evidence="4 5" id="KW-0472">Membrane</keyword>
<sequence length="424" mass="49089">METSGQLTANITERKFEAKTVSSFPGYDLEMQTLSAFYEKEDESSYDYYPDGNIQPFLYPIYADWERILRGHVDLTISLITICTNIIMTSVFIFRSKRSPTTVLLTSLAISDSLICICRIQESLYFNILDHHETVYMIYKWCIIAQVFRYVNQIFRFTSNWITVILGFQRCISVVMPFRVKTICSMKVICIYLFTIIPAALILNIYEMVAIEIVELKIYTSSDYNESLPSGCFRQYSDAVESTLGDPNQSKIVFYIFNMIFARVLPVLILTVVTIILAVTLRRSSITMRYDETNMQQARNLQFKKITIIVFTILVIFLIAELQDGIAFIIYIADLVRDHPYQILSKEQHTKWDTVASTVSLLGYACNFWIFFMMSNQFRSALIIMLRHPFKKIGIKWTFDNVEPGTTETNVKGQGKSREDQSLL</sequence>
<feature type="transmembrane region" description="Helical" evidence="5">
    <location>
        <begin position="75"/>
        <end position="94"/>
    </location>
</feature>